<comment type="caution">
    <text evidence="1">The sequence shown here is derived from an EMBL/GenBank/DDBJ whole genome shotgun (WGS) entry which is preliminary data.</text>
</comment>
<evidence type="ECO:0000313" key="1">
    <source>
        <dbReference type="EMBL" id="OAF65308.1"/>
    </source>
</evidence>
<proteinExistence type="predicted"/>
<dbReference type="EMBL" id="LWCA01001352">
    <property type="protein sequence ID" value="OAF65308.1"/>
    <property type="molecule type" value="Genomic_DNA"/>
</dbReference>
<reference evidence="1 2" key="1">
    <citation type="submission" date="2016-04" db="EMBL/GenBank/DDBJ databases">
        <title>The genome of Intoshia linei affirms orthonectids as highly simplified spiralians.</title>
        <authorList>
            <person name="Mikhailov K.V."/>
            <person name="Slusarev G.S."/>
            <person name="Nikitin M.A."/>
            <person name="Logacheva M.D."/>
            <person name="Penin A."/>
            <person name="Aleoshin V."/>
            <person name="Panchin Y.V."/>
        </authorList>
    </citation>
    <scope>NUCLEOTIDE SEQUENCE [LARGE SCALE GENOMIC DNA]</scope>
    <source>
        <strain evidence="1">Intl2013</strain>
        <tissue evidence="1">Whole animal</tissue>
    </source>
</reference>
<dbReference type="AlphaFoldDB" id="A0A177ATG3"/>
<evidence type="ECO:0000313" key="2">
    <source>
        <dbReference type="Proteomes" id="UP000078046"/>
    </source>
</evidence>
<gene>
    <name evidence="1" type="ORF">A3Q56_06978</name>
</gene>
<protein>
    <submittedName>
        <fullName evidence="1">Uncharacterized protein</fullName>
    </submittedName>
</protein>
<sequence length="81" mass="9435">MKIYDANLQLDNCGYYYTDSSVTGNIIFNVYMDYTVIDNIIIKLLGNYDISSKIKNKTDDKYAATIYSNQFFEKEYKILNG</sequence>
<organism evidence="1 2">
    <name type="scientific">Intoshia linei</name>
    <dbReference type="NCBI Taxonomy" id="1819745"/>
    <lineage>
        <taxon>Eukaryota</taxon>
        <taxon>Metazoa</taxon>
        <taxon>Spiralia</taxon>
        <taxon>Lophotrochozoa</taxon>
        <taxon>Mesozoa</taxon>
        <taxon>Orthonectida</taxon>
        <taxon>Rhopaluridae</taxon>
        <taxon>Intoshia</taxon>
    </lineage>
</organism>
<accession>A0A177ATG3</accession>
<dbReference type="Proteomes" id="UP000078046">
    <property type="component" value="Unassembled WGS sequence"/>
</dbReference>
<name>A0A177ATG3_9BILA</name>
<keyword evidence="2" id="KW-1185">Reference proteome</keyword>